<dbReference type="Pfam" id="PF13924">
    <property type="entry name" value="Lipocalin_5"/>
    <property type="match status" value="1"/>
</dbReference>
<organism evidence="3 4">
    <name type="scientific">Rhodovulum visakhapatnamense</name>
    <dbReference type="NCBI Taxonomy" id="364297"/>
    <lineage>
        <taxon>Bacteria</taxon>
        <taxon>Pseudomonadati</taxon>
        <taxon>Pseudomonadota</taxon>
        <taxon>Alphaproteobacteria</taxon>
        <taxon>Rhodobacterales</taxon>
        <taxon>Paracoccaceae</taxon>
        <taxon>Rhodovulum</taxon>
    </lineage>
</organism>
<evidence type="ECO:0000259" key="2">
    <source>
        <dbReference type="Pfam" id="PF13924"/>
    </source>
</evidence>
<protein>
    <submittedName>
        <fullName evidence="3">Lipocalin-like domain-containing protein</fullName>
    </submittedName>
</protein>
<keyword evidence="1" id="KW-0732">Signal</keyword>
<feature type="domain" description="Lipocalin-like" evidence="2">
    <location>
        <begin position="30"/>
        <end position="133"/>
    </location>
</feature>
<reference evidence="4" key="1">
    <citation type="submission" date="2021-01" db="EMBL/GenBank/DDBJ databases">
        <title>Draft genomes of Rhodovulum sulfidophilum.</title>
        <authorList>
            <person name="Guzman M.S."/>
        </authorList>
    </citation>
    <scope>NUCLEOTIDE SEQUENCE [LARGE SCALE GENOMIC DNA]</scope>
    <source>
        <strain evidence="4">AB19</strain>
    </source>
</reference>
<evidence type="ECO:0000256" key="1">
    <source>
        <dbReference type="SAM" id="SignalP"/>
    </source>
</evidence>
<comment type="caution">
    <text evidence="3">The sequence shown here is derived from an EMBL/GenBank/DDBJ whole genome shotgun (WGS) entry which is preliminary data.</text>
</comment>
<keyword evidence="4" id="KW-1185">Reference proteome</keyword>
<dbReference type="InterPro" id="IPR024311">
    <property type="entry name" value="Lipocalin-like"/>
</dbReference>
<dbReference type="Proteomes" id="UP000635853">
    <property type="component" value="Unassembled WGS sequence"/>
</dbReference>
<name>A0ABS1RFV9_9RHOB</name>
<accession>A0ABS1RFV9</accession>
<evidence type="ECO:0000313" key="4">
    <source>
        <dbReference type="Proteomes" id="UP000635853"/>
    </source>
</evidence>
<gene>
    <name evidence="3" type="ORF">JMJ92_09935</name>
</gene>
<dbReference type="RefSeq" id="WP_075784720.1">
    <property type="nucleotide sequence ID" value="NZ_JAESIL010000035.1"/>
</dbReference>
<sequence>MKTNLMIASVALLSALSAPVLAQEADSPIVGAWQMTSLEVASADGAYSTVPYSGMVIFTEGGTLSVQASDANPDAEDTTYTMNGYEAYYGPVVVDDEAGTFTITVASSLVRALEGQSLVRNFEVTDDQLVLTPVDASEGWRVTYDRQ</sequence>
<feature type="chain" id="PRO_5046345641" evidence="1">
    <location>
        <begin position="23"/>
        <end position="147"/>
    </location>
</feature>
<feature type="signal peptide" evidence="1">
    <location>
        <begin position="1"/>
        <end position="22"/>
    </location>
</feature>
<dbReference type="EMBL" id="JAESIL010000035">
    <property type="protein sequence ID" value="MBL3578473.1"/>
    <property type="molecule type" value="Genomic_DNA"/>
</dbReference>
<evidence type="ECO:0000313" key="3">
    <source>
        <dbReference type="EMBL" id="MBL3578473.1"/>
    </source>
</evidence>
<proteinExistence type="predicted"/>